<dbReference type="InterPro" id="IPR016181">
    <property type="entry name" value="Acyl_CoA_acyltransferase"/>
</dbReference>
<feature type="domain" description="N-acetyltransferase" evidence="2">
    <location>
        <begin position="1"/>
        <end position="169"/>
    </location>
</feature>
<dbReference type="GO" id="GO:0008080">
    <property type="term" value="F:N-acetyltransferase activity"/>
    <property type="evidence" value="ECO:0007669"/>
    <property type="project" value="InterPro"/>
</dbReference>
<accession>A0A7L5DY73</accession>
<organism evidence="3 4">
    <name type="scientific">Mucilaginibacter robiniae</name>
    <dbReference type="NCBI Taxonomy" id="2728022"/>
    <lineage>
        <taxon>Bacteria</taxon>
        <taxon>Pseudomonadati</taxon>
        <taxon>Bacteroidota</taxon>
        <taxon>Sphingobacteriia</taxon>
        <taxon>Sphingobacteriales</taxon>
        <taxon>Sphingobacteriaceae</taxon>
        <taxon>Mucilaginibacter</taxon>
    </lineage>
</organism>
<dbReference type="AlphaFoldDB" id="A0A7L5DY73"/>
<proteinExistence type="predicted"/>
<gene>
    <name evidence="3" type="ORF">HH214_04270</name>
</gene>
<name>A0A7L5DY73_9SPHI</name>
<protein>
    <submittedName>
        <fullName evidence="3">GNAT family N-acetyltransferase</fullName>
    </submittedName>
</protein>
<dbReference type="CDD" id="cd04301">
    <property type="entry name" value="NAT_SF"/>
    <property type="match status" value="1"/>
</dbReference>
<dbReference type="PROSITE" id="PS51186">
    <property type="entry name" value="GNAT"/>
    <property type="match status" value="1"/>
</dbReference>
<evidence type="ECO:0000313" key="4">
    <source>
        <dbReference type="Proteomes" id="UP000503278"/>
    </source>
</evidence>
<dbReference type="EMBL" id="CP051682">
    <property type="protein sequence ID" value="QJD95148.1"/>
    <property type="molecule type" value="Genomic_DNA"/>
</dbReference>
<dbReference type="Proteomes" id="UP000503278">
    <property type="component" value="Chromosome"/>
</dbReference>
<reference evidence="3 4" key="1">
    <citation type="submission" date="2020-04" db="EMBL/GenBank/DDBJ databases">
        <title>Genome sequencing of novel species.</title>
        <authorList>
            <person name="Heo J."/>
            <person name="Kim S.-J."/>
            <person name="Kim J.-S."/>
            <person name="Hong S.-B."/>
            <person name="Kwon S.-W."/>
        </authorList>
    </citation>
    <scope>NUCLEOTIDE SEQUENCE [LARGE SCALE GENOMIC DNA]</scope>
    <source>
        <strain evidence="3 4">F39-2</strain>
    </source>
</reference>
<dbReference type="SUPFAM" id="SSF55729">
    <property type="entry name" value="Acyl-CoA N-acyltransferases (Nat)"/>
    <property type="match status" value="1"/>
</dbReference>
<dbReference type="InterPro" id="IPR050769">
    <property type="entry name" value="NAT_camello-type"/>
</dbReference>
<dbReference type="Pfam" id="PF00583">
    <property type="entry name" value="Acetyltransf_1"/>
    <property type="match status" value="1"/>
</dbReference>
<evidence type="ECO:0000256" key="1">
    <source>
        <dbReference type="ARBA" id="ARBA00022679"/>
    </source>
</evidence>
<evidence type="ECO:0000313" key="3">
    <source>
        <dbReference type="EMBL" id="QJD95148.1"/>
    </source>
</evidence>
<evidence type="ECO:0000259" key="2">
    <source>
        <dbReference type="PROSITE" id="PS51186"/>
    </source>
</evidence>
<keyword evidence="1 3" id="KW-0808">Transferase</keyword>
<dbReference type="PANTHER" id="PTHR13947">
    <property type="entry name" value="GNAT FAMILY N-ACETYLTRANSFERASE"/>
    <property type="match status" value="1"/>
</dbReference>
<dbReference type="Gene3D" id="3.40.630.30">
    <property type="match status" value="1"/>
</dbReference>
<dbReference type="PANTHER" id="PTHR13947:SF37">
    <property type="entry name" value="LD18367P"/>
    <property type="match status" value="1"/>
</dbReference>
<keyword evidence="4" id="KW-1185">Reference proteome</keyword>
<dbReference type="KEGG" id="mrob:HH214_04270"/>
<dbReference type="InterPro" id="IPR000182">
    <property type="entry name" value="GNAT_dom"/>
</dbReference>
<sequence length="171" mass="19027">MIIRQAVLADLVPLMQTIREVVAAMQACGNTQWDDTYPNTEVFTQDIAQNYLWIADVDGAIGGVLAITDQKEPEYAQIPEWNTPEPAIVLHRLAVNPNYQGMGIAAALLQQAEAEAAKHQIQRIFLDTNSVNRAMQNLSMKLGYHLAGEITLAFRPGLRFMCYEKRLAGLV</sequence>
<dbReference type="RefSeq" id="WP_169606165.1">
    <property type="nucleotide sequence ID" value="NZ_CP051682.1"/>
</dbReference>